<proteinExistence type="predicted"/>
<dbReference type="AlphaFoldDB" id="A0A8J5X8Y3"/>
<reference evidence="2" key="1">
    <citation type="submission" date="2021-05" db="EMBL/GenBank/DDBJ databases">
        <title>The genome of the haptophyte Pavlova lutheri (Diacronema luteri, Pavlovales) - a model for lipid biosynthesis in eukaryotic algae.</title>
        <authorList>
            <person name="Hulatt C.J."/>
            <person name="Posewitz M.C."/>
        </authorList>
    </citation>
    <scope>NUCLEOTIDE SEQUENCE</scope>
    <source>
        <strain evidence="2">NIVA-4/92</strain>
    </source>
</reference>
<dbReference type="Proteomes" id="UP000751190">
    <property type="component" value="Unassembled WGS sequence"/>
</dbReference>
<feature type="chain" id="PRO_5035245274" evidence="1">
    <location>
        <begin position="22"/>
        <end position="239"/>
    </location>
</feature>
<name>A0A8J5X8Y3_DIALT</name>
<gene>
    <name evidence="2" type="ORF">KFE25_014052</name>
</gene>
<keyword evidence="3" id="KW-1185">Reference proteome</keyword>
<evidence type="ECO:0000313" key="2">
    <source>
        <dbReference type="EMBL" id="KAG8462033.1"/>
    </source>
</evidence>
<evidence type="ECO:0000313" key="3">
    <source>
        <dbReference type="Proteomes" id="UP000751190"/>
    </source>
</evidence>
<dbReference type="EMBL" id="JAGTXO010000023">
    <property type="protein sequence ID" value="KAG8462033.1"/>
    <property type="molecule type" value="Genomic_DNA"/>
</dbReference>
<organism evidence="2 3">
    <name type="scientific">Diacronema lutheri</name>
    <name type="common">Unicellular marine alga</name>
    <name type="synonym">Monochrysis lutheri</name>
    <dbReference type="NCBI Taxonomy" id="2081491"/>
    <lineage>
        <taxon>Eukaryota</taxon>
        <taxon>Haptista</taxon>
        <taxon>Haptophyta</taxon>
        <taxon>Pavlovophyceae</taxon>
        <taxon>Pavlovales</taxon>
        <taxon>Pavlovaceae</taxon>
        <taxon>Diacronema</taxon>
    </lineage>
</organism>
<keyword evidence="1" id="KW-0732">Signal</keyword>
<accession>A0A8J5X8Y3</accession>
<comment type="caution">
    <text evidence="2">The sequence shown here is derived from an EMBL/GenBank/DDBJ whole genome shotgun (WGS) entry which is preliminary data.</text>
</comment>
<evidence type="ECO:0000256" key="1">
    <source>
        <dbReference type="SAM" id="SignalP"/>
    </source>
</evidence>
<sequence length="239" mass="25088">MAFAHALRFIACALVAHATMALKPAGGRAPGCDAIALRRSAASRVALATAASAAIGGGLVPRALAACDPTSGEECLGNFWSSGKLTYSKADQLSEYKSSSPTDSGRTVLRLTARLQRQRRAFDELAPMIALGEIEEARRRLRAPPLDGVRKASNDLVLLSADVKQAGRAQRAFTAAVDRLDSQLMRAGRKERTIDGLSGDFADAAGQFDLYLQAVGVPKPERAKASADAAANVAPASLR</sequence>
<protein>
    <submittedName>
        <fullName evidence="2">Uncharacterized protein</fullName>
    </submittedName>
</protein>
<feature type="signal peptide" evidence="1">
    <location>
        <begin position="1"/>
        <end position="21"/>
    </location>
</feature>